<feature type="chain" id="PRO_5045162224" evidence="3">
    <location>
        <begin position="18"/>
        <end position="247"/>
    </location>
</feature>
<comment type="caution">
    <text evidence="5">The sequence shown here is derived from an EMBL/GenBank/DDBJ whole genome shotgun (WGS) entry which is preliminary data.</text>
</comment>
<comment type="similarity">
    <text evidence="1">Belongs to the protein disulfide isomerase family.</text>
</comment>
<dbReference type="InterPro" id="IPR017937">
    <property type="entry name" value="Thioredoxin_CS"/>
</dbReference>
<feature type="signal peptide" evidence="3">
    <location>
        <begin position="1"/>
        <end position="17"/>
    </location>
</feature>
<evidence type="ECO:0000313" key="5">
    <source>
        <dbReference type="EMBL" id="GKT37348.1"/>
    </source>
</evidence>
<evidence type="ECO:0000313" key="6">
    <source>
        <dbReference type="Proteomes" id="UP001057375"/>
    </source>
</evidence>
<dbReference type="InterPro" id="IPR013766">
    <property type="entry name" value="Thioredoxin_domain"/>
</dbReference>
<dbReference type="PRINTS" id="PR00421">
    <property type="entry name" value="THIOREDOXIN"/>
</dbReference>
<dbReference type="PROSITE" id="PS51352">
    <property type="entry name" value="THIOREDOXIN_2"/>
    <property type="match status" value="2"/>
</dbReference>
<dbReference type="InterPro" id="IPR036249">
    <property type="entry name" value="Thioredoxin-like_sf"/>
</dbReference>
<name>A0ABQ5L058_9EUKA</name>
<dbReference type="Gene3D" id="3.40.30.10">
    <property type="entry name" value="Glutaredoxin"/>
    <property type="match status" value="2"/>
</dbReference>
<dbReference type="SUPFAM" id="SSF52833">
    <property type="entry name" value="Thioredoxin-like"/>
    <property type="match status" value="2"/>
</dbReference>
<dbReference type="Pfam" id="PF00085">
    <property type="entry name" value="Thioredoxin"/>
    <property type="match status" value="2"/>
</dbReference>
<accession>A0ABQ5L058</accession>
<keyword evidence="6" id="KW-1185">Reference proteome</keyword>
<feature type="domain" description="Thioredoxin" evidence="4">
    <location>
        <begin position="5"/>
        <end position="124"/>
    </location>
</feature>
<keyword evidence="2 3" id="KW-0732">Signal</keyword>
<feature type="domain" description="Thioredoxin" evidence="4">
    <location>
        <begin position="125"/>
        <end position="247"/>
    </location>
</feature>
<reference evidence="5" key="1">
    <citation type="submission" date="2022-03" db="EMBL/GenBank/DDBJ databases">
        <title>Draft genome sequence of Aduncisulcus paluster, a free-living microaerophilic Fornicata.</title>
        <authorList>
            <person name="Yuyama I."/>
            <person name="Kume K."/>
            <person name="Tamura T."/>
            <person name="Inagaki Y."/>
            <person name="Hashimoto T."/>
        </authorList>
    </citation>
    <scope>NUCLEOTIDE SEQUENCE</scope>
    <source>
        <strain evidence="5">NY0171</strain>
    </source>
</reference>
<dbReference type="Proteomes" id="UP001057375">
    <property type="component" value="Unassembled WGS sequence"/>
</dbReference>
<dbReference type="EMBL" id="BQXS01011458">
    <property type="protein sequence ID" value="GKT37348.1"/>
    <property type="molecule type" value="Genomic_DNA"/>
</dbReference>
<evidence type="ECO:0000256" key="2">
    <source>
        <dbReference type="ARBA" id="ARBA00022729"/>
    </source>
</evidence>
<dbReference type="PANTHER" id="PTHR45672">
    <property type="entry name" value="PROTEIN DISULFIDE-ISOMERASE C17H9.14C-RELATED"/>
    <property type="match status" value="1"/>
</dbReference>
<evidence type="ECO:0000259" key="4">
    <source>
        <dbReference type="PROSITE" id="PS51352"/>
    </source>
</evidence>
<gene>
    <name evidence="5" type="ORF">ADUPG1_010150</name>
</gene>
<dbReference type="InterPro" id="IPR051063">
    <property type="entry name" value="PDI"/>
</dbReference>
<protein>
    <submittedName>
        <fullName evidence="5">Thioredoxin domain-containing protein 5 homolog</fullName>
    </submittedName>
</protein>
<dbReference type="PROSITE" id="PS00194">
    <property type="entry name" value="THIOREDOXIN_1"/>
    <property type="match status" value="1"/>
</dbReference>
<dbReference type="CDD" id="cd02961">
    <property type="entry name" value="PDI_a_family"/>
    <property type="match status" value="2"/>
</dbReference>
<proteinExistence type="inferred from homology"/>
<organism evidence="5 6">
    <name type="scientific">Aduncisulcus paluster</name>
    <dbReference type="NCBI Taxonomy" id="2918883"/>
    <lineage>
        <taxon>Eukaryota</taxon>
        <taxon>Metamonada</taxon>
        <taxon>Carpediemonas-like organisms</taxon>
        <taxon>Aduncisulcus</taxon>
    </lineage>
</organism>
<evidence type="ECO:0000256" key="1">
    <source>
        <dbReference type="ARBA" id="ARBA00006347"/>
    </source>
</evidence>
<sequence>MKFQILIIFVAIVFCLAYVEELTPQTFHKVGSDSSYFVKFFAPWCGHCKRLAPTFKKLSEEYADNPNIKFGRVNCDEYRTFCSENGIRGYPTLRMYVQGETDFQKFSGKRDFETLDAFVQKHIPEVEDDEEEEFNMETFEIVRGKVVELTDQSFNSIAYGDTTTVVLFYADWCPHSQKLAPTYHQLAEVVADQNIIIAQVSCVAYFDVCKAQGIRGYPTVKRFSGDDVDQFSGARTIDNLRAFALKW</sequence>
<evidence type="ECO:0000256" key="3">
    <source>
        <dbReference type="SAM" id="SignalP"/>
    </source>
</evidence>
<dbReference type="PANTHER" id="PTHR45672:SF3">
    <property type="entry name" value="THIOREDOXIN DOMAIN-CONTAINING PROTEIN 5"/>
    <property type="match status" value="1"/>
</dbReference>